<reference evidence="4 5" key="1">
    <citation type="submission" date="2016-05" db="EMBL/GenBank/DDBJ databases">
        <title>Paenibacillus sp. 1ZS3-15 nov., isolated from the rhizosphere soil.</title>
        <authorList>
            <person name="Zhang X.X."/>
            <person name="Zhang J."/>
        </authorList>
    </citation>
    <scope>NUCLEOTIDE SEQUENCE [LARGE SCALE GENOMIC DNA]</scope>
    <source>
        <strain evidence="4 5">1ZS3-15</strain>
    </source>
</reference>
<dbReference type="PANTHER" id="PTHR30469">
    <property type="entry name" value="MULTIDRUG RESISTANCE PROTEIN MDTA"/>
    <property type="match status" value="1"/>
</dbReference>
<evidence type="ECO:0000256" key="2">
    <source>
        <dbReference type="SAM" id="Phobius"/>
    </source>
</evidence>
<dbReference type="Gene3D" id="1.10.287.470">
    <property type="entry name" value="Helix hairpin bin"/>
    <property type="match status" value="1"/>
</dbReference>
<gene>
    <name evidence="4" type="ORF">A8708_19190</name>
</gene>
<dbReference type="RefSeq" id="WP_068663292.1">
    <property type="nucleotide sequence ID" value="NZ_LYPB01000050.1"/>
</dbReference>
<feature type="coiled-coil region" evidence="1">
    <location>
        <begin position="100"/>
        <end position="174"/>
    </location>
</feature>
<keyword evidence="2" id="KW-0812">Transmembrane</keyword>
<evidence type="ECO:0000313" key="4">
    <source>
        <dbReference type="EMBL" id="OAS20668.1"/>
    </source>
</evidence>
<comment type="caution">
    <text evidence="4">The sequence shown here is derived from an EMBL/GenBank/DDBJ whole genome shotgun (WGS) entry which is preliminary data.</text>
</comment>
<dbReference type="SUPFAM" id="SSF111369">
    <property type="entry name" value="HlyD-like secretion proteins"/>
    <property type="match status" value="1"/>
</dbReference>
<dbReference type="Pfam" id="PF25984">
    <property type="entry name" value="BSH_YknX"/>
    <property type="match status" value="1"/>
</dbReference>
<dbReference type="Gene3D" id="2.40.50.100">
    <property type="match status" value="1"/>
</dbReference>
<dbReference type="GO" id="GO:0015562">
    <property type="term" value="F:efflux transmembrane transporter activity"/>
    <property type="evidence" value="ECO:0007669"/>
    <property type="project" value="TreeGrafter"/>
</dbReference>
<dbReference type="STRING" id="1850517.A8708_19190"/>
<name>A0A198AIC7_9BACL</name>
<keyword evidence="1" id="KW-0175">Coiled coil</keyword>
<feature type="transmembrane region" description="Helical" evidence="2">
    <location>
        <begin position="12"/>
        <end position="30"/>
    </location>
</feature>
<feature type="domain" description="YknX-like barrel-sandwich hybrid" evidence="3">
    <location>
        <begin position="77"/>
        <end position="191"/>
    </location>
</feature>
<evidence type="ECO:0000256" key="1">
    <source>
        <dbReference type="SAM" id="Coils"/>
    </source>
</evidence>
<organism evidence="4 5">
    <name type="scientific">Paenibacillus oryzisoli</name>
    <dbReference type="NCBI Taxonomy" id="1850517"/>
    <lineage>
        <taxon>Bacteria</taxon>
        <taxon>Bacillati</taxon>
        <taxon>Bacillota</taxon>
        <taxon>Bacilli</taxon>
        <taxon>Bacillales</taxon>
        <taxon>Paenibacillaceae</taxon>
        <taxon>Paenibacillus</taxon>
    </lineage>
</organism>
<evidence type="ECO:0000313" key="5">
    <source>
        <dbReference type="Proteomes" id="UP000078454"/>
    </source>
</evidence>
<evidence type="ECO:0000259" key="3">
    <source>
        <dbReference type="Pfam" id="PF25984"/>
    </source>
</evidence>
<keyword evidence="2" id="KW-1133">Transmembrane helix</keyword>
<dbReference type="GO" id="GO:1990281">
    <property type="term" value="C:efflux pump complex"/>
    <property type="evidence" value="ECO:0007669"/>
    <property type="project" value="TreeGrafter"/>
</dbReference>
<keyword evidence="5" id="KW-1185">Reference proteome</keyword>
<dbReference type="AlphaFoldDB" id="A0A198AIC7"/>
<keyword evidence="2" id="KW-0472">Membrane</keyword>
<dbReference type="OrthoDB" id="2547524at2"/>
<dbReference type="EMBL" id="LYPB01000050">
    <property type="protein sequence ID" value="OAS20668.1"/>
    <property type="molecule type" value="Genomic_DNA"/>
</dbReference>
<protein>
    <submittedName>
        <fullName evidence="4">RND transporter</fullName>
    </submittedName>
</protein>
<proteinExistence type="predicted"/>
<sequence>MLEAADNRRKRMIQIMFIAFIGVMLFFTFFSNSLQSLTLPKVRTEPVVKGSFDFTLETSGNLRAFDEVQVSNPAGWKVEQIFVKQGDHVQKGQKLINYNSKSAQRELADEMANLDTQKIEMDRLQDQYVQLVKEGDELKIRNAKRDIDVLKLGMATQQRKINELGDQLASQKELNAPFDGVIMSINATEGMASAGKADILMANDSLGFRLDSTVDAALVANLGISVGEPITIEVQAGEDQHRRKVNGTIQEMLLAQPRTERSSGETGETQTIPQKVLSIKVVDPALKGGELAWIKLKKPSRSVELIVSNDALHQDREGTYVYAIQEQRGALGNIFVVRIVRVQSVGVNGKETMIQSDSLFEGDPLIVESSEPLQEGNRIRLQ</sequence>
<accession>A0A198AIC7</accession>
<dbReference type="PANTHER" id="PTHR30469:SF15">
    <property type="entry name" value="HLYD FAMILY OF SECRETION PROTEINS"/>
    <property type="match status" value="1"/>
</dbReference>
<dbReference type="Proteomes" id="UP000078454">
    <property type="component" value="Unassembled WGS sequence"/>
</dbReference>
<dbReference type="InterPro" id="IPR058639">
    <property type="entry name" value="BSH_YknX-like"/>
</dbReference>